<dbReference type="Gene3D" id="2.170.120.40">
    <property type="entry name" value="YbbR-like domain"/>
    <property type="match status" value="1"/>
</dbReference>
<dbReference type="PANTHER" id="PTHR37804">
    <property type="entry name" value="CDAA REGULATORY PROTEIN CDAR"/>
    <property type="match status" value="1"/>
</dbReference>
<dbReference type="AlphaFoldDB" id="A0A2G6KD91"/>
<keyword evidence="1" id="KW-0812">Transmembrane</keyword>
<dbReference type="PANTHER" id="PTHR37804:SF1">
    <property type="entry name" value="CDAA REGULATORY PROTEIN CDAR"/>
    <property type="match status" value="1"/>
</dbReference>
<dbReference type="Proteomes" id="UP000230821">
    <property type="component" value="Unassembled WGS sequence"/>
</dbReference>
<evidence type="ECO:0000313" key="3">
    <source>
        <dbReference type="Proteomes" id="UP000230821"/>
    </source>
</evidence>
<sequence>MRDTHRLRHFFHIDLFTDLPLKLVALILAIIIWFLVVGEQRSEVRLTIPLELRNLPANLEIIESVRDVEVTLRGFSTFLRLLTPRDVGVYIDLQGVVKGVNSFVLSPEDITLPVGATVVRISPSRITVSLDSTVNQLVSVEPITRGKPADGYVLGDITVKPNTIGISGAHTIVKNYVKVETEPIPLHEMAGSFAKKVKIKLPTPALRLEKKEEEIVEVTVNILPEMVSRFFENIPLRVDNTEKRSVTLMPNSITALIHGPKLTLATLTPEEIPALIETASLPEGRSSVDVTFTLPESVSVKVYYPKQITVSLQPTAE</sequence>
<dbReference type="EMBL" id="PDSK01000096">
    <property type="protein sequence ID" value="PIE33654.1"/>
    <property type="molecule type" value="Genomic_DNA"/>
</dbReference>
<protein>
    <recommendedName>
        <fullName evidence="4">YbbR-like domain-containing protein</fullName>
    </recommendedName>
</protein>
<dbReference type="InterPro" id="IPR012505">
    <property type="entry name" value="YbbR"/>
</dbReference>
<evidence type="ECO:0008006" key="4">
    <source>
        <dbReference type="Google" id="ProtNLM"/>
    </source>
</evidence>
<evidence type="ECO:0000313" key="2">
    <source>
        <dbReference type="EMBL" id="PIE33654.1"/>
    </source>
</evidence>
<keyword evidence="1" id="KW-1133">Transmembrane helix</keyword>
<evidence type="ECO:0000256" key="1">
    <source>
        <dbReference type="SAM" id="Phobius"/>
    </source>
</evidence>
<feature type="transmembrane region" description="Helical" evidence="1">
    <location>
        <begin position="21"/>
        <end position="38"/>
    </location>
</feature>
<dbReference type="Gene3D" id="2.170.120.30">
    <property type="match status" value="2"/>
</dbReference>
<reference evidence="2 3" key="1">
    <citation type="submission" date="2017-10" db="EMBL/GenBank/DDBJ databases">
        <title>Novel microbial diversity and functional potential in the marine mammal oral microbiome.</title>
        <authorList>
            <person name="Dudek N.K."/>
            <person name="Sun C.L."/>
            <person name="Burstein D."/>
            <person name="Kantor R.S."/>
            <person name="Aliaga Goltsman D.S."/>
            <person name="Bik E.M."/>
            <person name="Thomas B.C."/>
            <person name="Banfield J.F."/>
            <person name="Relman D.A."/>
        </authorList>
    </citation>
    <scope>NUCLEOTIDE SEQUENCE [LARGE SCALE GENOMIC DNA]</scope>
    <source>
        <strain evidence="2">DOLJORAL78_47_16</strain>
    </source>
</reference>
<keyword evidence="1" id="KW-0472">Membrane</keyword>
<proteinExistence type="predicted"/>
<name>A0A2G6KD91_9BACT</name>
<gene>
    <name evidence="2" type="ORF">CSA56_11110</name>
</gene>
<dbReference type="CDD" id="cd20206">
    <property type="entry name" value="YbbR"/>
    <property type="match status" value="1"/>
</dbReference>
<accession>A0A2G6KD91</accession>
<comment type="caution">
    <text evidence="2">The sequence shown here is derived from an EMBL/GenBank/DDBJ whole genome shotgun (WGS) entry which is preliminary data.</text>
</comment>
<dbReference type="Pfam" id="PF07949">
    <property type="entry name" value="YbbR"/>
    <property type="match status" value="1"/>
</dbReference>
<dbReference type="InterPro" id="IPR053154">
    <property type="entry name" value="c-di-AMP_regulator"/>
</dbReference>
<organism evidence="2 3">
    <name type="scientific">candidate division KSB3 bacterium</name>
    <dbReference type="NCBI Taxonomy" id="2044937"/>
    <lineage>
        <taxon>Bacteria</taxon>
        <taxon>candidate division KSB3</taxon>
    </lineage>
</organism>